<reference evidence="1 2" key="1">
    <citation type="submission" date="2019-08" db="EMBL/GenBank/DDBJ databases">
        <authorList>
            <person name="Herpell B J."/>
        </authorList>
    </citation>
    <scope>NUCLEOTIDE SEQUENCE [LARGE SCALE GENOMIC DNA]</scope>
    <source>
        <strain evidence="2">Msb3</strain>
    </source>
</reference>
<protein>
    <submittedName>
        <fullName evidence="1">Uncharacterized protein</fullName>
    </submittedName>
</protein>
<accession>A0A5Q4ZDT2</accession>
<keyword evidence="2" id="KW-1185">Reference proteome</keyword>
<evidence type="ECO:0000313" key="2">
    <source>
        <dbReference type="Proteomes" id="UP000325811"/>
    </source>
</evidence>
<sequence length="40" mass="4971">MGNPQKNLWQVFVEECRQCLADYFSPFILLARWLRRRTRK</sequence>
<gene>
    <name evidence="1" type="ORF">PDMSB3_2317</name>
</gene>
<proteinExistence type="predicted"/>
<evidence type="ECO:0000313" key="1">
    <source>
        <dbReference type="EMBL" id="VVD33601.1"/>
    </source>
</evidence>
<dbReference type="EMBL" id="LR699554">
    <property type="protein sequence ID" value="VVD33601.1"/>
    <property type="molecule type" value="Genomic_DNA"/>
</dbReference>
<name>A0A5Q4ZDT2_9BURK</name>
<organism evidence="1 2">
    <name type="scientific">Paraburkholderia dioscoreae</name>
    <dbReference type="NCBI Taxonomy" id="2604047"/>
    <lineage>
        <taxon>Bacteria</taxon>
        <taxon>Pseudomonadati</taxon>
        <taxon>Pseudomonadota</taxon>
        <taxon>Betaproteobacteria</taxon>
        <taxon>Burkholderiales</taxon>
        <taxon>Burkholderiaceae</taxon>
        <taxon>Paraburkholderia</taxon>
    </lineage>
</organism>
<dbReference type="AlphaFoldDB" id="A0A5Q4ZDT2"/>
<dbReference type="Proteomes" id="UP000325811">
    <property type="component" value="Chromosome II"/>
</dbReference>
<dbReference type="KEGG" id="pdio:PDMSB3_2317.1"/>